<dbReference type="AlphaFoldDB" id="S8EHZ8"/>
<dbReference type="PANTHER" id="PTHR13299">
    <property type="entry name" value="PEROXISOMAL MEMBRANE PROTEIN PEX16"/>
    <property type="match status" value="1"/>
</dbReference>
<dbReference type="OrthoDB" id="2021143at2759"/>
<sequence length="365" mass="41505">MSSTLAAYESFLVKNVSTISSLESTLRSITWILPGRFRDAELASEALAASLNVMSMYHDTLLERVVQAEPKYKALIPPSLHTRYTRAWSEKNAFYKWAARVLELVRFTELLIEMGLRRKVSQRNRWRGIVALEVIKALLRLVLLRITKRPVVTPPIPEREFDPSAIPLDPDAAASPTLAPSSPPSSLPATPEHLRNNHEPLPLHPLLTPPPPTQSPQPVEDYLLPKALTTSSVKAPTALIAQLASPKDWLSEIIYILRPLAYATMFARKQRRTNPLMVVLMMELLARNLRRVPQRSAQLERAEYALRDRDMLWYLLCGSIWESWTKPKLEAFADKTANAPLLSLFSALMKDWIPLIDEYYYYTAP</sequence>
<dbReference type="FunCoup" id="S8EHZ8">
    <property type="interactions" value="21"/>
</dbReference>
<keyword evidence="2" id="KW-0576">Peroxisome</keyword>
<proteinExistence type="inferred from homology"/>
<evidence type="ECO:0000256" key="3">
    <source>
        <dbReference type="SAM" id="MobiDB-lite"/>
    </source>
</evidence>
<keyword evidence="2" id="KW-0962">Peroxisome biogenesis</keyword>
<dbReference type="HOGENOM" id="CLU_036533_2_0_1"/>
<reference evidence="4 5" key="1">
    <citation type="journal article" date="2012" name="Science">
        <title>The Paleozoic origin of enzymatic lignin decomposition reconstructed from 31 fungal genomes.</title>
        <authorList>
            <person name="Floudas D."/>
            <person name="Binder M."/>
            <person name="Riley R."/>
            <person name="Barry K."/>
            <person name="Blanchette R.A."/>
            <person name="Henrissat B."/>
            <person name="Martinez A.T."/>
            <person name="Otillar R."/>
            <person name="Spatafora J.W."/>
            <person name="Yadav J.S."/>
            <person name="Aerts A."/>
            <person name="Benoit I."/>
            <person name="Boyd A."/>
            <person name="Carlson A."/>
            <person name="Copeland A."/>
            <person name="Coutinho P.M."/>
            <person name="de Vries R.P."/>
            <person name="Ferreira P."/>
            <person name="Findley K."/>
            <person name="Foster B."/>
            <person name="Gaskell J."/>
            <person name="Glotzer D."/>
            <person name="Gorecki P."/>
            <person name="Heitman J."/>
            <person name="Hesse C."/>
            <person name="Hori C."/>
            <person name="Igarashi K."/>
            <person name="Jurgens J.A."/>
            <person name="Kallen N."/>
            <person name="Kersten P."/>
            <person name="Kohler A."/>
            <person name="Kuees U."/>
            <person name="Kumar T.K.A."/>
            <person name="Kuo A."/>
            <person name="LaButti K."/>
            <person name="Larrondo L.F."/>
            <person name="Lindquist E."/>
            <person name="Ling A."/>
            <person name="Lombard V."/>
            <person name="Lucas S."/>
            <person name="Lundell T."/>
            <person name="Martin R."/>
            <person name="McLaughlin D.J."/>
            <person name="Morgenstern I."/>
            <person name="Morin E."/>
            <person name="Murat C."/>
            <person name="Nagy L.G."/>
            <person name="Nolan M."/>
            <person name="Ohm R.A."/>
            <person name="Patyshakuliyeva A."/>
            <person name="Rokas A."/>
            <person name="Ruiz-Duenas F.J."/>
            <person name="Sabat G."/>
            <person name="Salamov A."/>
            <person name="Samejima M."/>
            <person name="Schmutz J."/>
            <person name="Slot J.C."/>
            <person name="St John F."/>
            <person name="Stenlid J."/>
            <person name="Sun H."/>
            <person name="Sun S."/>
            <person name="Syed K."/>
            <person name="Tsang A."/>
            <person name="Wiebenga A."/>
            <person name="Young D."/>
            <person name="Pisabarro A."/>
            <person name="Eastwood D.C."/>
            <person name="Martin F."/>
            <person name="Cullen D."/>
            <person name="Grigoriev I.V."/>
            <person name="Hibbett D.S."/>
        </authorList>
    </citation>
    <scope>NUCLEOTIDE SEQUENCE</scope>
    <source>
        <strain evidence="5">FP-58527</strain>
    </source>
</reference>
<organism evidence="4 5">
    <name type="scientific">Fomitopsis schrenkii</name>
    <name type="common">Brown rot fungus</name>
    <dbReference type="NCBI Taxonomy" id="2126942"/>
    <lineage>
        <taxon>Eukaryota</taxon>
        <taxon>Fungi</taxon>
        <taxon>Dikarya</taxon>
        <taxon>Basidiomycota</taxon>
        <taxon>Agaricomycotina</taxon>
        <taxon>Agaricomycetes</taxon>
        <taxon>Polyporales</taxon>
        <taxon>Fomitopsis</taxon>
    </lineage>
</organism>
<dbReference type="PANTHER" id="PTHR13299:SF0">
    <property type="entry name" value="PEROXISOMAL MEMBRANE PROTEIN PEX16"/>
    <property type="match status" value="1"/>
</dbReference>
<name>S8EHZ8_FOMSC</name>
<gene>
    <name evidence="4" type="ORF">FOMPIDRAFT_1022038</name>
</gene>
<evidence type="ECO:0000313" key="5">
    <source>
        <dbReference type="Proteomes" id="UP000015241"/>
    </source>
</evidence>
<dbReference type="Pfam" id="PF08610">
    <property type="entry name" value="Pex16"/>
    <property type="match status" value="1"/>
</dbReference>
<evidence type="ECO:0000313" key="4">
    <source>
        <dbReference type="EMBL" id="EPT03838.1"/>
    </source>
</evidence>
<evidence type="ECO:0000256" key="1">
    <source>
        <dbReference type="ARBA" id="ARBA00009505"/>
    </source>
</evidence>
<keyword evidence="5" id="KW-1185">Reference proteome</keyword>
<accession>S8EHZ8</accession>
<comment type="similarity">
    <text evidence="1 2">Belongs to the peroxin-16 family.</text>
</comment>
<evidence type="ECO:0000256" key="2">
    <source>
        <dbReference type="RuleBase" id="RU365003"/>
    </source>
</evidence>
<dbReference type="Proteomes" id="UP000015241">
    <property type="component" value="Unassembled WGS sequence"/>
</dbReference>
<dbReference type="STRING" id="743788.S8EHZ8"/>
<dbReference type="InParanoid" id="S8EHZ8"/>
<dbReference type="InterPro" id="IPR013919">
    <property type="entry name" value="Pex16"/>
</dbReference>
<protein>
    <recommendedName>
        <fullName evidence="2">Peroxisomal membrane protein PEX16</fullName>
    </recommendedName>
</protein>
<feature type="region of interest" description="Disordered" evidence="3">
    <location>
        <begin position="172"/>
        <end position="219"/>
    </location>
</feature>
<dbReference type="eggNOG" id="KOG4546">
    <property type="taxonomic scope" value="Eukaryota"/>
</dbReference>
<dbReference type="GO" id="GO:0005778">
    <property type="term" value="C:peroxisomal membrane"/>
    <property type="evidence" value="ECO:0007669"/>
    <property type="project" value="UniProtKB-SubCell"/>
</dbReference>
<dbReference type="EMBL" id="KE504128">
    <property type="protein sequence ID" value="EPT03838.1"/>
    <property type="molecule type" value="Genomic_DNA"/>
</dbReference>
<comment type="subcellular location">
    <subcellularLocation>
        <location evidence="2">Peroxisome membrane</location>
    </subcellularLocation>
</comment>
<dbReference type="GO" id="GO:0007031">
    <property type="term" value="P:peroxisome organization"/>
    <property type="evidence" value="ECO:0007669"/>
    <property type="project" value="UniProtKB-KW"/>
</dbReference>